<organism evidence="1 2">
    <name type="scientific">Sphingobium cupriresistens</name>
    <dbReference type="NCBI Taxonomy" id="1132417"/>
    <lineage>
        <taxon>Bacteria</taxon>
        <taxon>Pseudomonadati</taxon>
        <taxon>Pseudomonadota</taxon>
        <taxon>Alphaproteobacteria</taxon>
        <taxon>Sphingomonadales</taxon>
        <taxon>Sphingomonadaceae</taxon>
        <taxon>Sphingobium</taxon>
    </lineage>
</organism>
<reference evidence="1 2" key="1">
    <citation type="submission" date="2019-02" db="EMBL/GenBank/DDBJ databases">
        <authorList>
            <person name="Feng G."/>
        </authorList>
    </citation>
    <scope>NUCLEOTIDE SEQUENCE [LARGE SCALE GENOMIC DNA]</scope>
    <source>
        <strain evidence="1 2">CCTCC AB 2011146</strain>
    </source>
</reference>
<dbReference type="EMBL" id="SEOO01000014">
    <property type="protein sequence ID" value="RYM11022.1"/>
    <property type="molecule type" value="Genomic_DNA"/>
</dbReference>
<protein>
    <submittedName>
        <fullName evidence="1">Uncharacterized protein</fullName>
    </submittedName>
</protein>
<gene>
    <name evidence="1" type="ORF">EWH12_09965</name>
</gene>
<evidence type="ECO:0000313" key="1">
    <source>
        <dbReference type="EMBL" id="RYM11022.1"/>
    </source>
</evidence>
<dbReference type="Proteomes" id="UP000291572">
    <property type="component" value="Unassembled WGS sequence"/>
</dbReference>
<name>A0A8G1ZH51_9SPHN</name>
<accession>A0A8G1ZH51</accession>
<proteinExistence type="predicted"/>
<evidence type="ECO:0000313" key="2">
    <source>
        <dbReference type="Proteomes" id="UP000291572"/>
    </source>
</evidence>
<sequence>METNWISFSDAARMLATKFGDSEEAAAALHSKASVGGIVLRAENAAEVEKCGYLGDGGTVVSTHRDWAIPIDVWRGVVRPDALERRWRHSAFVSLSGGISDRRAIFLDGVIIDHAVISGLLAELPNVPLSIRGQMETGTGAFAPFRSAEVGPPASTLSFKMAPPTLAPAQSAARPSATSNKARVPEGRLKEWFMGFARDNDISAMSVDDQILPAAKAYFSNYAVARGRVRDLVSAIDPVRKQGPKVIRR</sequence>
<dbReference type="RefSeq" id="WP_129926475.1">
    <property type="nucleotide sequence ID" value="NZ_SEOO01000014.1"/>
</dbReference>
<dbReference type="AlphaFoldDB" id="A0A8G1ZH51"/>
<comment type="caution">
    <text evidence="1">The sequence shown here is derived from an EMBL/GenBank/DDBJ whole genome shotgun (WGS) entry which is preliminary data.</text>
</comment>